<comment type="caution">
    <text evidence="3">The sequence shown here is derived from an EMBL/GenBank/DDBJ whole genome shotgun (WGS) entry which is preliminary data.</text>
</comment>
<evidence type="ECO:0000313" key="4">
    <source>
        <dbReference type="Proteomes" id="UP000729402"/>
    </source>
</evidence>
<feature type="region of interest" description="Disordered" evidence="1">
    <location>
        <begin position="24"/>
        <end position="46"/>
    </location>
</feature>
<dbReference type="AlphaFoldDB" id="A0A8J5S061"/>
<feature type="transmembrane region" description="Helical" evidence="2">
    <location>
        <begin position="86"/>
        <end position="109"/>
    </location>
</feature>
<sequence length="148" mass="16439">MMADTSATATSRTHLWFPLVRRRRGRGGGEAGSGGPRSMCSTSRGPRSMCSTKRVVIVDSFEELGLGEDVIPLWGRWKSPSLLRSSAWVCPPCLLAPVSCLLAYLLPLVQRWIQDRNKKAMELVATGWTALQEVDRFCLLFVVLLENC</sequence>
<reference evidence="3" key="1">
    <citation type="journal article" date="2021" name="bioRxiv">
        <title>Whole Genome Assembly and Annotation of Northern Wild Rice, Zizania palustris L., Supports a Whole Genome Duplication in the Zizania Genus.</title>
        <authorList>
            <person name="Haas M."/>
            <person name="Kono T."/>
            <person name="Macchietto M."/>
            <person name="Millas R."/>
            <person name="McGilp L."/>
            <person name="Shao M."/>
            <person name="Duquette J."/>
            <person name="Hirsch C.N."/>
            <person name="Kimball J."/>
        </authorList>
    </citation>
    <scope>NUCLEOTIDE SEQUENCE</scope>
    <source>
        <tissue evidence="3">Fresh leaf tissue</tissue>
    </source>
</reference>
<keyword evidence="4" id="KW-1185">Reference proteome</keyword>
<keyword evidence="2" id="KW-1133">Transmembrane helix</keyword>
<keyword evidence="2" id="KW-0812">Transmembrane</keyword>
<evidence type="ECO:0000256" key="2">
    <source>
        <dbReference type="SAM" id="Phobius"/>
    </source>
</evidence>
<evidence type="ECO:0000313" key="3">
    <source>
        <dbReference type="EMBL" id="KAG8052330.1"/>
    </source>
</evidence>
<keyword evidence="2" id="KW-0472">Membrane</keyword>
<gene>
    <name evidence="3" type="ORF">GUJ93_ZPchr0001g30511</name>
</gene>
<protein>
    <submittedName>
        <fullName evidence="3">Uncharacterized protein</fullName>
    </submittedName>
</protein>
<evidence type="ECO:0000256" key="1">
    <source>
        <dbReference type="SAM" id="MobiDB-lite"/>
    </source>
</evidence>
<dbReference type="EMBL" id="JAAALK010000288">
    <property type="protein sequence ID" value="KAG8052330.1"/>
    <property type="molecule type" value="Genomic_DNA"/>
</dbReference>
<accession>A0A8J5S061</accession>
<name>A0A8J5S061_ZIZPA</name>
<proteinExistence type="predicted"/>
<dbReference type="Proteomes" id="UP000729402">
    <property type="component" value="Unassembled WGS sequence"/>
</dbReference>
<organism evidence="3 4">
    <name type="scientific">Zizania palustris</name>
    <name type="common">Northern wild rice</name>
    <dbReference type="NCBI Taxonomy" id="103762"/>
    <lineage>
        <taxon>Eukaryota</taxon>
        <taxon>Viridiplantae</taxon>
        <taxon>Streptophyta</taxon>
        <taxon>Embryophyta</taxon>
        <taxon>Tracheophyta</taxon>
        <taxon>Spermatophyta</taxon>
        <taxon>Magnoliopsida</taxon>
        <taxon>Liliopsida</taxon>
        <taxon>Poales</taxon>
        <taxon>Poaceae</taxon>
        <taxon>BOP clade</taxon>
        <taxon>Oryzoideae</taxon>
        <taxon>Oryzeae</taxon>
        <taxon>Zizaniinae</taxon>
        <taxon>Zizania</taxon>
    </lineage>
</organism>
<reference evidence="3" key="2">
    <citation type="submission" date="2021-02" db="EMBL/GenBank/DDBJ databases">
        <authorList>
            <person name="Kimball J.A."/>
            <person name="Haas M.W."/>
            <person name="Macchietto M."/>
            <person name="Kono T."/>
            <person name="Duquette J."/>
            <person name="Shao M."/>
        </authorList>
    </citation>
    <scope>NUCLEOTIDE SEQUENCE</scope>
    <source>
        <tissue evidence="3">Fresh leaf tissue</tissue>
    </source>
</reference>